<dbReference type="EMBL" id="JAAMPC010000011">
    <property type="protein sequence ID" value="KAG2279445.1"/>
    <property type="molecule type" value="Genomic_DNA"/>
</dbReference>
<name>A0A8X7R2V6_BRACI</name>
<organism evidence="1 2">
    <name type="scientific">Brassica carinata</name>
    <name type="common">Ethiopian mustard</name>
    <name type="synonym">Abyssinian cabbage</name>
    <dbReference type="NCBI Taxonomy" id="52824"/>
    <lineage>
        <taxon>Eukaryota</taxon>
        <taxon>Viridiplantae</taxon>
        <taxon>Streptophyta</taxon>
        <taxon>Embryophyta</taxon>
        <taxon>Tracheophyta</taxon>
        <taxon>Spermatophyta</taxon>
        <taxon>Magnoliopsida</taxon>
        <taxon>eudicotyledons</taxon>
        <taxon>Gunneridae</taxon>
        <taxon>Pentapetalae</taxon>
        <taxon>rosids</taxon>
        <taxon>malvids</taxon>
        <taxon>Brassicales</taxon>
        <taxon>Brassicaceae</taxon>
        <taxon>Brassiceae</taxon>
        <taxon>Brassica</taxon>
    </lineage>
</organism>
<keyword evidence="2" id="KW-1185">Reference proteome</keyword>
<dbReference type="AlphaFoldDB" id="A0A8X7R2V6"/>
<accession>A0A8X7R2V6</accession>
<reference evidence="1 2" key="1">
    <citation type="submission" date="2020-02" db="EMBL/GenBank/DDBJ databases">
        <authorList>
            <person name="Ma Q."/>
            <person name="Huang Y."/>
            <person name="Song X."/>
            <person name="Pei D."/>
        </authorList>
    </citation>
    <scope>NUCLEOTIDE SEQUENCE [LARGE SCALE GENOMIC DNA]</scope>
    <source>
        <strain evidence="1">Sxm20200214</strain>
        <tissue evidence="1">Leaf</tissue>
    </source>
</reference>
<evidence type="ECO:0000313" key="2">
    <source>
        <dbReference type="Proteomes" id="UP000886595"/>
    </source>
</evidence>
<evidence type="ECO:0000313" key="1">
    <source>
        <dbReference type="EMBL" id="KAG2279445.1"/>
    </source>
</evidence>
<dbReference type="Proteomes" id="UP000886595">
    <property type="component" value="Unassembled WGS sequence"/>
</dbReference>
<protein>
    <submittedName>
        <fullName evidence="1">Uncharacterized protein</fullName>
    </submittedName>
</protein>
<gene>
    <name evidence="1" type="ORF">Bca52824_050665</name>
</gene>
<comment type="caution">
    <text evidence="1">The sequence shown here is derived from an EMBL/GenBank/DDBJ whole genome shotgun (WGS) entry which is preliminary data.</text>
</comment>
<proteinExistence type="predicted"/>
<sequence length="121" mass="12820">MGTAGGSLPVACLHKIEYVWYQKILILTSHRMMVTAVAPAPPAAAKPVVSKPVVIPAGTRIGLNTTNSGMVAINAAAVPARDTPEINKRNVAACVANIEVKTLLNDGFRSCFFFLSIPIVY</sequence>